<evidence type="ECO:0000259" key="1">
    <source>
        <dbReference type="PROSITE" id="PS50878"/>
    </source>
</evidence>
<dbReference type="InterPro" id="IPR000477">
    <property type="entry name" value="RT_dom"/>
</dbReference>
<protein>
    <submittedName>
        <fullName evidence="2">Reverse transcriptase (RNA-dependent DNA polymerase)</fullName>
    </submittedName>
</protein>
<proteinExistence type="predicted"/>
<keyword evidence="2" id="KW-0808">Transferase</keyword>
<keyword evidence="2" id="KW-0548">Nucleotidyltransferase</keyword>
<reference evidence="2 3" key="1">
    <citation type="submission" date="2007-03" db="EMBL/GenBank/DDBJ databases">
        <authorList>
            <person name="Fulton L."/>
            <person name="Clifton S."/>
            <person name="Fulton B."/>
            <person name="Xu J."/>
            <person name="Minx P."/>
            <person name="Pepin K.H."/>
            <person name="Johnson M."/>
            <person name="Thiruvilangam P."/>
            <person name="Bhonagiri V."/>
            <person name="Nash W.E."/>
            <person name="Mardis E.R."/>
            <person name="Wilson R.K."/>
        </authorList>
    </citation>
    <scope>NUCLEOTIDE SEQUENCE [LARGE SCALE GENOMIC DNA]</scope>
    <source>
        <strain evidence="2 3">ATCC 29174</strain>
    </source>
</reference>
<dbReference type="PROSITE" id="PS50878">
    <property type="entry name" value="RT_POL"/>
    <property type="match status" value="1"/>
</dbReference>
<evidence type="ECO:0000313" key="3">
    <source>
        <dbReference type="Proteomes" id="UP000006002"/>
    </source>
</evidence>
<reference evidence="2 3" key="2">
    <citation type="submission" date="2007-04" db="EMBL/GenBank/DDBJ databases">
        <title>Draft genome sequence of Ruminococcus obeum (ATCC 29174).</title>
        <authorList>
            <person name="Sudarsanam P."/>
            <person name="Ley R."/>
            <person name="Guruge J."/>
            <person name="Turnbaugh P.J."/>
            <person name="Mahowald M."/>
            <person name="Liep D."/>
            <person name="Gordon J."/>
        </authorList>
    </citation>
    <scope>NUCLEOTIDE SEQUENCE [LARGE SCALE GENOMIC DNA]</scope>
    <source>
        <strain evidence="2 3">ATCC 29174</strain>
    </source>
</reference>
<organism evidence="2 3">
    <name type="scientific">Blautia obeum ATCC 29174</name>
    <dbReference type="NCBI Taxonomy" id="411459"/>
    <lineage>
        <taxon>Bacteria</taxon>
        <taxon>Bacillati</taxon>
        <taxon>Bacillota</taxon>
        <taxon>Clostridia</taxon>
        <taxon>Lachnospirales</taxon>
        <taxon>Lachnospiraceae</taxon>
        <taxon>Blautia</taxon>
    </lineage>
</organism>
<dbReference type="CDD" id="cd01646">
    <property type="entry name" value="RT_Bac_retron_I"/>
    <property type="match status" value="1"/>
</dbReference>
<dbReference type="HOGENOM" id="CLU_013584_0_0_9"/>
<dbReference type="AlphaFoldDB" id="A5ZQ10"/>
<dbReference type="GeneID" id="79804316"/>
<dbReference type="InterPro" id="IPR051083">
    <property type="entry name" value="GrpII_Intron_Splice-Mob/Def"/>
</dbReference>
<dbReference type="Pfam" id="PF00078">
    <property type="entry name" value="RVT_1"/>
    <property type="match status" value="1"/>
</dbReference>
<sequence>MKIKHVFDLIFSDDNLYEAIQDASKGRRYNKDVLRVQHDIWNVIEQIQQDVRSGKYTIDKYYIFYVYEPKKRMIMSITFYHRIVQWAIYRVINPLLVKGYIKDTYGCIPGRGSLAAMQRLRYWIKSVEHKPGTWYYLKLDISKYFYRISHEVLKEILARKIKDQQLLQVLYNIIDCQYTPFGLPPGKGPGEVPLEERLYDVGMPVGNLLSQVFANIYLDALDQFCKRTLCIHFYVRYMDDIIILSDSKEQLHMWKDEIQKFVETTLRLSLNQKTCIRPISQGIEFVGYRIWPHYVTIRKSTTLEMKRHLRRKVEEYNAGLIEMEVVTATLKSYLGMLDHCDCKEFRKELIDSVVLDRNKVVGEIAYEVENYSEAMVCGL</sequence>
<dbReference type="RefSeq" id="WP_005424412.1">
    <property type="nucleotide sequence ID" value="NZ_CP102265.1"/>
</dbReference>
<evidence type="ECO:0000313" key="2">
    <source>
        <dbReference type="EMBL" id="EDM88174.1"/>
    </source>
</evidence>
<dbReference type="eggNOG" id="COG3344">
    <property type="taxonomic scope" value="Bacteria"/>
</dbReference>
<dbReference type="SUPFAM" id="SSF56672">
    <property type="entry name" value="DNA/RNA polymerases"/>
    <property type="match status" value="1"/>
</dbReference>
<comment type="caution">
    <text evidence="2">The sequence shown here is derived from an EMBL/GenBank/DDBJ whole genome shotgun (WGS) entry which is preliminary data.</text>
</comment>
<dbReference type="EMBL" id="AAVO02000003">
    <property type="protein sequence ID" value="EDM88174.1"/>
    <property type="molecule type" value="Genomic_DNA"/>
</dbReference>
<gene>
    <name evidence="2" type="ORF">RUMOBE_01080</name>
</gene>
<dbReference type="PANTHER" id="PTHR34047:SF8">
    <property type="entry name" value="PROTEIN YKFC"/>
    <property type="match status" value="1"/>
</dbReference>
<dbReference type="GO" id="GO:0003964">
    <property type="term" value="F:RNA-directed DNA polymerase activity"/>
    <property type="evidence" value="ECO:0007669"/>
    <property type="project" value="UniProtKB-KW"/>
</dbReference>
<dbReference type="PANTHER" id="PTHR34047">
    <property type="entry name" value="NUCLEAR INTRON MATURASE 1, MITOCHONDRIAL-RELATED"/>
    <property type="match status" value="1"/>
</dbReference>
<keyword evidence="2" id="KW-0695">RNA-directed DNA polymerase</keyword>
<accession>A5ZQ10</accession>
<dbReference type="InterPro" id="IPR043502">
    <property type="entry name" value="DNA/RNA_pol_sf"/>
</dbReference>
<dbReference type="Proteomes" id="UP000006002">
    <property type="component" value="Unassembled WGS sequence"/>
</dbReference>
<name>A5ZQ10_9FIRM</name>
<feature type="domain" description="Reverse transcriptase" evidence="1">
    <location>
        <begin position="1"/>
        <end position="290"/>
    </location>
</feature>